<keyword evidence="1" id="KW-0472">Membrane</keyword>
<keyword evidence="1" id="KW-0812">Transmembrane</keyword>
<dbReference type="Pfam" id="PF26072">
    <property type="entry name" value="DUF8029"/>
    <property type="match status" value="1"/>
</dbReference>
<dbReference type="AlphaFoldDB" id="A0A1H6C4B8"/>
<keyword evidence="4" id="KW-1185">Reference proteome</keyword>
<name>A0A1H6C4B8_9EURY</name>
<dbReference type="EMBL" id="FNVN01000006">
    <property type="protein sequence ID" value="SEG67772.1"/>
    <property type="molecule type" value="Genomic_DNA"/>
</dbReference>
<evidence type="ECO:0000256" key="1">
    <source>
        <dbReference type="SAM" id="Phobius"/>
    </source>
</evidence>
<protein>
    <submittedName>
        <fullName evidence="3">Uncharacterized protein</fullName>
    </submittedName>
</protein>
<dbReference type="KEGG" id="hlm:DV707_13615"/>
<dbReference type="Proteomes" id="UP000236740">
    <property type="component" value="Unassembled WGS sequence"/>
</dbReference>
<evidence type="ECO:0000313" key="5">
    <source>
        <dbReference type="Proteomes" id="UP000296733"/>
    </source>
</evidence>
<dbReference type="InterPro" id="IPR058342">
    <property type="entry name" value="DUF8029"/>
</dbReference>
<feature type="transmembrane region" description="Helical" evidence="1">
    <location>
        <begin position="18"/>
        <end position="37"/>
    </location>
</feature>
<organism evidence="3 4">
    <name type="scientific">Halobellus limi</name>
    <dbReference type="NCBI Taxonomy" id="699433"/>
    <lineage>
        <taxon>Archaea</taxon>
        <taxon>Methanobacteriati</taxon>
        <taxon>Methanobacteriota</taxon>
        <taxon>Stenosarchaea group</taxon>
        <taxon>Halobacteria</taxon>
        <taxon>Halobacteriales</taxon>
        <taxon>Haloferacaceae</taxon>
        <taxon>Halobellus</taxon>
    </lineage>
</organism>
<dbReference type="Proteomes" id="UP000296733">
    <property type="component" value="Chromosome"/>
</dbReference>
<dbReference type="GeneID" id="39859152"/>
<evidence type="ECO:0000313" key="3">
    <source>
        <dbReference type="EMBL" id="SEG67772.1"/>
    </source>
</evidence>
<evidence type="ECO:0000313" key="2">
    <source>
        <dbReference type="EMBL" id="QCC48611.1"/>
    </source>
</evidence>
<reference evidence="3 4" key="1">
    <citation type="submission" date="2016-10" db="EMBL/GenBank/DDBJ databases">
        <authorList>
            <person name="de Groot N.N."/>
        </authorList>
    </citation>
    <scope>NUCLEOTIDE SEQUENCE [LARGE SCALE GENOMIC DNA]</scope>
    <source>
        <strain evidence="3 4">CGMCC 1.10331</strain>
    </source>
</reference>
<feature type="transmembrane region" description="Helical" evidence="1">
    <location>
        <begin position="44"/>
        <end position="63"/>
    </location>
</feature>
<reference evidence="2 5" key="2">
    <citation type="journal article" date="2019" name="Nat. Commun.">
        <title>A new type of DNA phosphorothioation-based antiviral system in archaea.</title>
        <authorList>
            <person name="Xiong L."/>
            <person name="Liu S."/>
            <person name="Chen S."/>
            <person name="Xiao Y."/>
            <person name="Zhu B."/>
            <person name="Gao Y."/>
            <person name="Zhang Y."/>
            <person name="Chen B."/>
            <person name="Luo J."/>
            <person name="Deng Z."/>
            <person name="Chen X."/>
            <person name="Wang L."/>
            <person name="Chen S."/>
        </authorList>
    </citation>
    <scope>NUCLEOTIDE SEQUENCE [LARGE SCALE GENOMIC DNA]</scope>
    <source>
        <strain evidence="2 5">CGMCC 1.10331</strain>
    </source>
</reference>
<evidence type="ECO:0000313" key="4">
    <source>
        <dbReference type="Proteomes" id="UP000236740"/>
    </source>
</evidence>
<accession>A0A1H6C4B8</accession>
<keyword evidence="1" id="KW-1133">Transmembrane helix</keyword>
<dbReference type="EMBL" id="CP031311">
    <property type="protein sequence ID" value="QCC48611.1"/>
    <property type="molecule type" value="Genomic_DNA"/>
</dbReference>
<dbReference type="RefSeq" id="WP_103992848.1">
    <property type="nucleotide sequence ID" value="NZ_CP031311.1"/>
</dbReference>
<proteinExistence type="predicted"/>
<gene>
    <name evidence="2" type="ORF">DV707_13615</name>
    <name evidence="3" type="ORF">SAMN04488133_3212</name>
</gene>
<sequence>MGPSSALLIGGPLTSPPGIVATLLVLLLVIVVGRIVLALAWRIVLVALVVSIALWLLGAVGLGPL</sequence>